<name>A0A6G9Y9Y3_9NOCA</name>
<keyword evidence="2" id="KW-1185">Reference proteome</keyword>
<protein>
    <submittedName>
        <fullName evidence="1">Uncharacterized protein</fullName>
    </submittedName>
</protein>
<evidence type="ECO:0000313" key="1">
    <source>
        <dbReference type="EMBL" id="QIS09853.1"/>
    </source>
</evidence>
<dbReference type="KEGG" id="nah:F5544_09765"/>
<gene>
    <name evidence="1" type="ORF">F5544_09765</name>
</gene>
<dbReference type="AlphaFoldDB" id="A0A6G9Y9Y3"/>
<proteinExistence type="predicted"/>
<dbReference type="Proteomes" id="UP000503540">
    <property type="component" value="Chromosome"/>
</dbReference>
<dbReference type="RefSeq" id="WP_167472905.1">
    <property type="nucleotide sequence ID" value="NZ_CP046172.1"/>
</dbReference>
<sequence>MDHSVSQIHDLECPQQCGKPQRHLGACRSAETITEVDRLVNGHDSAIGANPGAGSILRGMWNMQSGVAHGGLWSMEFAAIAPHGSDRERLRISADVGMVAAQLKMVTVITYFACRLYCLRSGNAESEDMSHVGGSSR</sequence>
<accession>A0A6G9Y9Y3</accession>
<evidence type="ECO:0000313" key="2">
    <source>
        <dbReference type="Proteomes" id="UP000503540"/>
    </source>
</evidence>
<dbReference type="EMBL" id="CP046172">
    <property type="protein sequence ID" value="QIS09853.1"/>
    <property type="molecule type" value="Genomic_DNA"/>
</dbReference>
<organism evidence="1 2">
    <name type="scientific">Nocardia arthritidis</name>
    <dbReference type="NCBI Taxonomy" id="228602"/>
    <lineage>
        <taxon>Bacteria</taxon>
        <taxon>Bacillati</taxon>
        <taxon>Actinomycetota</taxon>
        <taxon>Actinomycetes</taxon>
        <taxon>Mycobacteriales</taxon>
        <taxon>Nocardiaceae</taxon>
        <taxon>Nocardia</taxon>
    </lineage>
</organism>
<reference evidence="1 2" key="1">
    <citation type="journal article" date="2019" name="ACS Chem. Biol.">
        <title>Identification and Mobilization of a Cryptic Antibiotic Biosynthesis Gene Locus from a Human-Pathogenic Nocardia Isolate.</title>
        <authorList>
            <person name="Herisse M."/>
            <person name="Ishida K."/>
            <person name="Porter J.L."/>
            <person name="Howden B."/>
            <person name="Hertweck C."/>
            <person name="Stinear T.P."/>
            <person name="Pidot S.J."/>
        </authorList>
    </citation>
    <scope>NUCLEOTIDE SEQUENCE [LARGE SCALE GENOMIC DNA]</scope>
    <source>
        <strain evidence="1 2">AUSMDU00012717</strain>
    </source>
</reference>